<dbReference type="AlphaFoldDB" id="T1AAT8"/>
<feature type="transmembrane region" description="Helical" evidence="1">
    <location>
        <begin position="98"/>
        <end position="120"/>
    </location>
</feature>
<feature type="transmembrane region" description="Helical" evidence="1">
    <location>
        <begin position="39"/>
        <end position="62"/>
    </location>
</feature>
<name>T1AAT8_9ZZZZ</name>
<feature type="transmembrane region" description="Helical" evidence="1">
    <location>
        <begin position="68"/>
        <end position="91"/>
    </location>
</feature>
<organism evidence="2">
    <name type="scientific">mine drainage metagenome</name>
    <dbReference type="NCBI Taxonomy" id="410659"/>
    <lineage>
        <taxon>unclassified sequences</taxon>
        <taxon>metagenomes</taxon>
        <taxon>ecological metagenomes</taxon>
    </lineage>
</organism>
<accession>T1AAT8</accession>
<proteinExistence type="predicted"/>
<gene>
    <name evidence="2" type="ORF">B1B_08626</name>
</gene>
<keyword evidence="1" id="KW-1133">Transmembrane helix</keyword>
<keyword evidence="1" id="KW-0812">Transmembrane</keyword>
<protein>
    <submittedName>
        <fullName evidence="2">Multi drug ABC transporter permease protein</fullName>
    </submittedName>
</protein>
<reference evidence="2" key="1">
    <citation type="submission" date="2013-08" db="EMBL/GenBank/DDBJ databases">
        <authorList>
            <person name="Mendez C."/>
            <person name="Richter M."/>
            <person name="Ferrer M."/>
            <person name="Sanchez J."/>
        </authorList>
    </citation>
    <scope>NUCLEOTIDE SEQUENCE</scope>
</reference>
<evidence type="ECO:0000313" key="2">
    <source>
        <dbReference type="EMBL" id="EQD57831.1"/>
    </source>
</evidence>
<feature type="non-terminal residue" evidence="2">
    <location>
        <position position="161"/>
    </location>
</feature>
<reference evidence="2" key="2">
    <citation type="journal article" date="2014" name="ISME J.">
        <title>Microbial stratification in low pH oxic and suboxic macroscopic growths along an acid mine drainage.</title>
        <authorList>
            <person name="Mendez-Garcia C."/>
            <person name="Mesa V."/>
            <person name="Sprenger R.R."/>
            <person name="Richter M."/>
            <person name="Diez M.S."/>
            <person name="Solano J."/>
            <person name="Bargiela R."/>
            <person name="Golyshina O.V."/>
            <person name="Manteca A."/>
            <person name="Ramos J.L."/>
            <person name="Gallego J.R."/>
            <person name="Llorente I."/>
            <person name="Martins Dos Santos V.A."/>
            <person name="Jensen O.N."/>
            <person name="Pelaez A.I."/>
            <person name="Sanchez J."/>
            <person name="Ferrer M."/>
        </authorList>
    </citation>
    <scope>NUCLEOTIDE SEQUENCE</scope>
</reference>
<sequence>GKFSAALTVTAVILGIFYLGQFFNYLVVYNSLETTTFYLSYLLSIVFAFSILSITFLLSSIFNKNLYAYITVLLLYFLIFNAINILVELLYNYTPSYLLSNAATIVFRVYINFNPFAFLVNLGNIAPASNSTIIFDTSVMLLYSLVSLTLSLILFDRREVK</sequence>
<feature type="transmembrane region" description="Helical" evidence="1">
    <location>
        <begin position="132"/>
        <end position="155"/>
    </location>
</feature>
<keyword evidence="1" id="KW-0472">Membrane</keyword>
<evidence type="ECO:0000256" key="1">
    <source>
        <dbReference type="SAM" id="Phobius"/>
    </source>
</evidence>
<dbReference type="EMBL" id="AUZY01005643">
    <property type="protein sequence ID" value="EQD57831.1"/>
    <property type="molecule type" value="Genomic_DNA"/>
</dbReference>
<comment type="caution">
    <text evidence="2">The sequence shown here is derived from an EMBL/GenBank/DDBJ whole genome shotgun (WGS) entry which is preliminary data.</text>
</comment>
<feature type="non-terminal residue" evidence="2">
    <location>
        <position position="1"/>
    </location>
</feature>
<feature type="transmembrane region" description="Helical" evidence="1">
    <location>
        <begin position="6"/>
        <end position="27"/>
    </location>
</feature>